<reference evidence="11 12" key="1">
    <citation type="submission" date="2019-06" db="EMBL/GenBank/DDBJ databases">
        <title>Genome analyses of bacteria isolated from kimchi.</title>
        <authorList>
            <person name="Lee S."/>
            <person name="Ahn S."/>
            <person name="Roh S."/>
        </authorList>
    </citation>
    <scope>NUCLEOTIDE SEQUENCE [LARGE SCALE GENOMIC DNA]</scope>
    <source>
        <strain evidence="11 12">CBA4606</strain>
    </source>
</reference>
<evidence type="ECO:0000256" key="1">
    <source>
        <dbReference type="ARBA" id="ARBA00006594"/>
    </source>
</evidence>
<proteinExistence type="inferred from homology"/>
<dbReference type="Gene3D" id="3.40.50.150">
    <property type="entry name" value="Vaccinia Virus protein VP39"/>
    <property type="match status" value="1"/>
</dbReference>
<evidence type="ECO:0000259" key="10">
    <source>
        <dbReference type="Pfam" id="PF12161"/>
    </source>
</evidence>
<dbReference type="InterPro" id="IPR029063">
    <property type="entry name" value="SAM-dependent_MTases_sf"/>
</dbReference>
<keyword evidence="12" id="KW-1185">Reference proteome</keyword>
<feature type="compositionally biased region" description="Polar residues" evidence="8">
    <location>
        <begin position="486"/>
        <end position="501"/>
    </location>
</feature>
<dbReference type="GO" id="GO:0003677">
    <property type="term" value="F:DNA binding"/>
    <property type="evidence" value="ECO:0007669"/>
    <property type="project" value="InterPro"/>
</dbReference>
<evidence type="ECO:0000256" key="5">
    <source>
        <dbReference type="ARBA" id="ARBA00022691"/>
    </source>
</evidence>
<dbReference type="InterPro" id="IPR003356">
    <property type="entry name" value="DNA_methylase_A-5"/>
</dbReference>
<dbReference type="EC" id="2.1.1.72" evidence="2"/>
<accession>A0A5B8SUG9</accession>
<evidence type="ECO:0000256" key="4">
    <source>
        <dbReference type="ARBA" id="ARBA00022679"/>
    </source>
</evidence>
<feature type="domain" description="DNA methylase adenine-specific" evidence="9">
    <location>
        <begin position="139"/>
        <end position="453"/>
    </location>
</feature>
<evidence type="ECO:0000256" key="8">
    <source>
        <dbReference type="SAM" id="MobiDB-lite"/>
    </source>
</evidence>
<protein>
    <recommendedName>
        <fullName evidence="2">site-specific DNA-methyltransferase (adenine-specific)</fullName>
        <ecNumber evidence="2">2.1.1.72</ecNumber>
    </recommendedName>
</protein>
<dbReference type="GO" id="GO:0008170">
    <property type="term" value="F:N-methyltransferase activity"/>
    <property type="evidence" value="ECO:0007669"/>
    <property type="project" value="InterPro"/>
</dbReference>
<keyword evidence="3 11" id="KW-0489">Methyltransferase</keyword>
<evidence type="ECO:0000313" key="12">
    <source>
        <dbReference type="Proteomes" id="UP000321272"/>
    </source>
</evidence>
<evidence type="ECO:0000256" key="2">
    <source>
        <dbReference type="ARBA" id="ARBA00011900"/>
    </source>
</evidence>
<keyword evidence="6" id="KW-0680">Restriction system</keyword>
<dbReference type="RefSeq" id="WP_147184210.1">
    <property type="nucleotide sequence ID" value="NZ_CP042382.1"/>
</dbReference>
<evidence type="ECO:0000259" key="9">
    <source>
        <dbReference type="Pfam" id="PF02384"/>
    </source>
</evidence>
<dbReference type="InterPro" id="IPR051537">
    <property type="entry name" value="DNA_Adenine_Mtase"/>
</dbReference>
<dbReference type="Gene3D" id="1.20.1260.30">
    <property type="match status" value="1"/>
</dbReference>
<dbReference type="Pfam" id="PF12161">
    <property type="entry name" value="HsdM_N"/>
    <property type="match status" value="1"/>
</dbReference>
<dbReference type="InterPro" id="IPR002052">
    <property type="entry name" value="DNA_methylase_N6_adenine_CS"/>
</dbReference>
<dbReference type="AlphaFoldDB" id="A0A5B8SUG9"/>
<dbReference type="InterPro" id="IPR038333">
    <property type="entry name" value="T1MK-like_N_sf"/>
</dbReference>
<dbReference type="GO" id="GO:0009307">
    <property type="term" value="P:DNA restriction-modification system"/>
    <property type="evidence" value="ECO:0007669"/>
    <property type="project" value="UniProtKB-KW"/>
</dbReference>
<dbReference type="REBASE" id="368552">
    <property type="entry name" value="M.Pau4606ORF8750P"/>
</dbReference>
<dbReference type="KEGG" id="paur:FGL86_08750"/>
<feature type="domain" description="N6 adenine-specific DNA methyltransferase N-terminal" evidence="10">
    <location>
        <begin position="5"/>
        <end position="128"/>
    </location>
</feature>
<dbReference type="Pfam" id="PF02384">
    <property type="entry name" value="N6_Mtase"/>
    <property type="match status" value="1"/>
</dbReference>
<evidence type="ECO:0000313" key="11">
    <source>
        <dbReference type="EMBL" id="QEA39155.1"/>
    </source>
</evidence>
<dbReference type="PANTHER" id="PTHR42933:SF4">
    <property type="entry name" value="TYPE I RESTRICTION ENZYME ECOKI METHYLASE SUBUNIT"/>
    <property type="match status" value="1"/>
</dbReference>
<comment type="catalytic activity">
    <reaction evidence="7">
        <text>a 2'-deoxyadenosine in DNA + S-adenosyl-L-methionine = an N(6)-methyl-2'-deoxyadenosine in DNA + S-adenosyl-L-homocysteine + H(+)</text>
        <dbReference type="Rhea" id="RHEA:15197"/>
        <dbReference type="Rhea" id="RHEA-COMP:12418"/>
        <dbReference type="Rhea" id="RHEA-COMP:12419"/>
        <dbReference type="ChEBI" id="CHEBI:15378"/>
        <dbReference type="ChEBI" id="CHEBI:57856"/>
        <dbReference type="ChEBI" id="CHEBI:59789"/>
        <dbReference type="ChEBI" id="CHEBI:90615"/>
        <dbReference type="ChEBI" id="CHEBI:90616"/>
        <dbReference type="EC" id="2.1.1.72"/>
    </reaction>
</comment>
<evidence type="ECO:0000256" key="3">
    <source>
        <dbReference type="ARBA" id="ARBA00022603"/>
    </source>
</evidence>
<gene>
    <name evidence="11" type="ORF">FGL86_08750</name>
</gene>
<keyword evidence="5" id="KW-0949">S-adenosyl-L-methionine</keyword>
<evidence type="ECO:0000256" key="7">
    <source>
        <dbReference type="ARBA" id="ARBA00047942"/>
    </source>
</evidence>
<dbReference type="PROSITE" id="PS00092">
    <property type="entry name" value="N6_MTASE"/>
    <property type="match status" value="1"/>
</dbReference>
<dbReference type="InterPro" id="IPR022749">
    <property type="entry name" value="D12N6_MeTrfase_N"/>
</dbReference>
<comment type="similarity">
    <text evidence="1">Belongs to the N(4)/N(6)-methyltransferase family.</text>
</comment>
<dbReference type="PRINTS" id="PR00507">
    <property type="entry name" value="N12N6MTFRASE"/>
</dbReference>
<keyword evidence="4 11" id="KW-0808">Transferase</keyword>
<dbReference type="SUPFAM" id="SSF53335">
    <property type="entry name" value="S-adenosyl-L-methionine-dependent methyltransferases"/>
    <property type="match status" value="1"/>
</dbReference>
<dbReference type="Proteomes" id="UP000321272">
    <property type="component" value="Chromosome"/>
</dbReference>
<dbReference type="EMBL" id="CP042382">
    <property type="protein sequence ID" value="QEA39155.1"/>
    <property type="molecule type" value="Genomic_DNA"/>
</dbReference>
<dbReference type="GO" id="GO:0009007">
    <property type="term" value="F:site-specific DNA-methyltransferase (adenine-specific) activity"/>
    <property type="evidence" value="ECO:0007669"/>
    <property type="project" value="UniProtKB-EC"/>
</dbReference>
<evidence type="ECO:0000256" key="6">
    <source>
        <dbReference type="ARBA" id="ARBA00022747"/>
    </source>
</evidence>
<sequence>MSISTTIKSIQDIMRKDVGVDGDAQRIGQLVWMLFLKIYDDREREWELVYDDYVSPIPNDLRWRSWAANSEGLTGEGLKSFIDNTLFPGLQQLDAGSDARAAVIRSVFEDAYNYMKSGHLLRQVVNRIQEGIDFNASQQRHAFGDMYEQILKDLQSAGNAGEFYTPRAVTEFMVNRVDPKLAESVMDPACGTGGFLTCAIEHKREHYVQTPTDEQALQYSIHGWEKKPLPHLLATTNMILHGIEVPSQIRHDNTLNRPYRDWGPSERVDVIVANPPFGGTEEDGIENNFPAEFRTRETADLFMALFIRLLKPGGRAAVVLPDGFLFGEGMKTRLKEKLLSECNLHTIVRLPNGVFNPYTGIKTNLLFFTKGQPTEQVWYYQHPYPEGYKNYSKTKPMRFAEFATEIDWWGDEADGFASRQETEQAWRVGIDEIKARNYNLDIKNPWQEEQVSHDPDELLAQYARQQAEIQELRDQLKTVLGDALSRTPQDQAEPQQTEEPA</sequence>
<feature type="region of interest" description="Disordered" evidence="8">
    <location>
        <begin position="480"/>
        <end position="501"/>
    </location>
</feature>
<name>A0A5B8SUG9_9GAMM</name>
<dbReference type="PANTHER" id="PTHR42933">
    <property type="entry name" value="SLR6095 PROTEIN"/>
    <property type="match status" value="1"/>
</dbReference>
<organism evidence="11 12">
    <name type="scientific">Pistricoccus aurantiacus</name>
    <dbReference type="NCBI Taxonomy" id="1883414"/>
    <lineage>
        <taxon>Bacteria</taxon>
        <taxon>Pseudomonadati</taxon>
        <taxon>Pseudomonadota</taxon>
        <taxon>Gammaproteobacteria</taxon>
        <taxon>Oceanospirillales</taxon>
        <taxon>Halomonadaceae</taxon>
        <taxon>Pistricoccus</taxon>
    </lineage>
</organism>
<dbReference type="GO" id="GO:0032259">
    <property type="term" value="P:methylation"/>
    <property type="evidence" value="ECO:0007669"/>
    <property type="project" value="UniProtKB-KW"/>
</dbReference>
<dbReference type="OrthoDB" id="9784823at2"/>